<keyword evidence="5" id="KW-1185">Reference proteome</keyword>
<evidence type="ECO:0000256" key="1">
    <source>
        <dbReference type="ARBA" id="ARBA00022741"/>
    </source>
</evidence>
<organism evidence="4 5">
    <name type="scientific">Tolypothrix bouteillei VB521301</name>
    <dbReference type="NCBI Taxonomy" id="1479485"/>
    <lineage>
        <taxon>Bacteria</taxon>
        <taxon>Bacillati</taxon>
        <taxon>Cyanobacteriota</taxon>
        <taxon>Cyanophyceae</taxon>
        <taxon>Nostocales</taxon>
        <taxon>Tolypothrichaceae</taxon>
        <taxon>Tolypothrix</taxon>
    </lineage>
</organism>
<dbReference type="Pfam" id="PF22335">
    <property type="entry name" value="Cas10-Cmr2_palm2"/>
    <property type="match status" value="1"/>
</dbReference>
<dbReference type="EMBL" id="JHEG04000001">
    <property type="protein sequence ID" value="KAF3890054.1"/>
    <property type="molecule type" value="Genomic_DNA"/>
</dbReference>
<proteinExistence type="predicted"/>
<evidence type="ECO:0000259" key="3">
    <source>
        <dbReference type="Pfam" id="PF22335"/>
    </source>
</evidence>
<feature type="domain" description="Cas10/Cmr2 second palm" evidence="3">
    <location>
        <begin position="235"/>
        <end position="386"/>
    </location>
</feature>
<dbReference type="InterPro" id="IPR043128">
    <property type="entry name" value="Rev_trsase/Diguanyl_cyclase"/>
</dbReference>
<protein>
    <recommendedName>
        <fullName evidence="3">Cas10/Cmr2 second palm domain-containing protein</fullName>
    </recommendedName>
</protein>
<dbReference type="GO" id="GO:0051607">
    <property type="term" value="P:defense response to virus"/>
    <property type="evidence" value="ECO:0007669"/>
    <property type="project" value="UniProtKB-KW"/>
</dbReference>
<reference evidence="4" key="2">
    <citation type="submission" date="2019-11" db="EMBL/GenBank/DDBJ databases">
        <title>Improved Assembly of Tolypothrix boutellei genome.</title>
        <authorList>
            <person name="Sarangi A.N."/>
            <person name="Mukherjee M."/>
            <person name="Ghosh S."/>
            <person name="Singh D."/>
            <person name="Das A."/>
            <person name="Kant S."/>
            <person name="Prusty A."/>
            <person name="Tripathy S."/>
        </authorList>
    </citation>
    <scope>NUCLEOTIDE SEQUENCE</scope>
    <source>
        <strain evidence="4">VB521301</strain>
    </source>
</reference>
<sequence length="543" mass="61568">MKYTVTVIDTTGKQNYIFKSNRLRENSGASFLLLQATQYWIEDILDQKFNVPKGRQEDAIEKSQLNAERIYANGGNALIVFKSREIAVKFTQILSRKVLEEAPGIHLLVAHKDFDWNDEIDNNLYAVVEDLKKSDIERQKYERMSSAPLLGLGVSASCNSTLLPAVGKSEKYVDYGDEEDADSYLVSTETKKKLEVVSQANTKLQEIFANEVDRNIYKFPYRTDHLGRSKGESSYAAVIHVDGNGMGERFKNHGKGKTNRDYINAIRDFSKSVDIAGINALKAVARVLVKSIQQGKVVGNLGEFNLNAQGYLPFRPLVYAGDDITFISEARIGIELAALFLQAFENQTVSDGKALTACAGVCVVKTHYPFARAYAISEELCKSAKKFVKESKFEDESFSALDWHLAASGLIGSISEIRDREYKIYNDRGIYDLTMRPVRLRSDRSDWRTWNGFTQVVREFKIGENWKGKHNKVMALREVLRQASDKAVEEFLWNYSKSSQLQLPFFPKSSSQNEQLSKNGWLNRRCGYFDAIEAMEFYLDLEG</sequence>
<dbReference type="Proteomes" id="UP000029738">
    <property type="component" value="Unassembled WGS sequence"/>
</dbReference>
<dbReference type="Gene3D" id="3.30.70.270">
    <property type="match status" value="1"/>
</dbReference>
<accession>A0A8S9TEN3</accession>
<dbReference type="GO" id="GO:0000166">
    <property type="term" value="F:nucleotide binding"/>
    <property type="evidence" value="ECO:0007669"/>
    <property type="project" value="UniProtKB-KW"/>
</dbReference>
<dbReference type="RefSeq" id="WP_038071727.1">
    <property type="nucleotide sequence ID" value="NZ_JHEG04000001.1"/>
</dbReference>
<keyword evidence="1" id="KW-0547">Nucleotide-binding</keyword>
<gene>
    <name evidence="4" type="ORF">DA73_0400034795</name>
</gene>
<comment type="caution">
    <text evidence="4">The sequence shown here is derived from an EMBL/GenBank/DDBJ whole genome shotgun (WGS) entry which is preliminary data.</text>
</comment>
<evidence type="ECO:0000313" key="5">
    <source>
        <dbReference type="Proteomes" id="UP000029738"/>
    </source>
</evidence>
<reference evidence="4" key="1">
    <citation type="journal article" date="2015" name="Genome Announc.">
        <title>Draft Genome Sequence of Tolypothrix boutellei Strain VB521301.</title>
        <authorList>
            <person name="Chandrababunaidu M.M."/>
            <person name="Singh D."/>
            <person name="Sen D."/>
            <person name="Bhan S."/>
            <person name="Das S."/>
            <person name="Gupta A."/>
            <person name="Adhikary S.P."/>
            <person name="Tripathy S."/>
        </authorList>
    </citation>
    <scope>NUCLEOTIDE SEQUENCE</scope>
    <source>
        <strain evidence="4">VB521301</strain>
    </source>
</reference>
<evidence type="ECO:0000313" key="4">
    <source>
        <dbReference type="EMBL" id="KAF3890054.1"/>
    </source>
</evidence>
<dbReference type="InterPro" id="IPR054767">
    <property type="entry name" value="Cas10-Cmr2_palm2"/>
</dbReference>
<name>A0A8S9TEN3_9CYAN</name>
<evidence type="ECO:0000256" key="2">
    <source>
        <dbReference type="ARBA" id="ARBA00023118"/>
    </source>
</evidence>
<keyword evidence="2" id="KW-0051">Antiviral defense</keyword>
<dbReference type="AlphaFoldDB" id="A0A8S9TEN3"/>